<evidence type="ECO:0000313" key="1">
    <source>
        <dbReference type="EMBL" id="UXE63676.1"/>
    </source>
</evidence>
<dbReference type="KEGG" id="wna:KA717_14445"/>
<dbReference type="EMBL" id="CP073041">
    <property type="protein sequence ID" value="UXE63676.1"/>
    <property type="molecule type" value="Genomic_DNA"/>
</dbReference>
<organism evidence="1">
    <name type="scientific">Woronichinia naegeliana WA131</name>
    <dbReference type="NCBI Taxonomy" id="2824559"/>
    <lineage>
        <taxon>Bacteria</taxon>
        <taxon>Bacillati</taxon>
        <taxon>Cyanobacteriota</taxon>
        <taxon>Cyanophyceae</taxon>
        <taxon>Synechococcales</taxon>
        <taxon>Coelosphaeriaceae</taxon>
        <taxon>Woronichinia</taxon>
    </lineage>
</organism>
<gene>
    <name evidence="1" type="ORF">KA717_14445</name>
</gene>
<proteinExistence type="predicted"/>
<reference evidence="1" key="1">
    <citation type="submission" date="2021-04" db="EMBL/GenBank/DDBJ databases">
        <title>Genome sequence of Woronichinia naegeliana from Washington state freshwater lake bloom.</title>
        <authorList>
            <person name="Dreher T.W."/>
        </authorList>
    </citation>
    <scope>NUCLEOTIDE SEQUENCE</scope>
    <source>
        <strain evidence="1">WA131</strain>
    </source>
</reference>
<dbReference type="Proteomes" id="UP001065613">
    <property type="component" value="Chromosome"/>
</dbReference>
<protein>
    <submittedName>
        <fullName evidence="1">Uncharacterized protein</fullName>
    </submittedName>
</protein>
<sequence length="98" mass="11104">MGDQLTNEINHKTFIHLSSREFLNLLNQEGQIIELEATLMEKEQELFKIIIRDGISVDILGSGKMIPRHILGDFISLDPELFLGQDELLIGAATDKNR</sequence>
<accession>A0A977L163</accession>
<dbReference type="AlphaFoldDB" id="A0A977L163"/>
<name>A0A977L163_9CYAN</name>